<dbReference type="InterPro" id="IPR027417">
    <property type="entry name" value="P-loop_NTPase"/>
</dbReference>
<evidence type="ECO:0000313" key="1">
    <source>
        <dbReference type="EMBL" id="MFC0681618.1"/>
    </source>
</evidence>
<organism evidence="1 2">
    <name type="scientific">Lysobacter korlensis</name>
    <dbReference type="NCBI Taxonomy" id="553636"/>
    <lineage>
        <taxon>Bacteria</taxon>
        <taxon>Pseudomonadati</taxon>
        <taxon>Pseudomonadota</taxon>
        <taxon>Gammaproteobacteria</taxon>
        <taxon>Lysobacterales</taxon>
        <taxon>Lysobacteraceae</taxon>
        <taxon>Lysobacter</taxon>
    </lineage>
</organism>
<name>A0ABV6RXB2_9GAMM</name>
<dbReference type="Proteomes" id="UP001589896">
    <property type="component" value="Unassembled WGS sequence"/>
</dbReference>
<reference evidence="1 2" key="1">
    <citation type="submission" date="2024-09" db="EMBL/GenBank/DDBJ databases">
        <authorList>
            <person name="Sun Q."/>
            <person name="Mori K."/>
        </authorList>
    </citation>
    <scope>NUCLEOTIDE SEQUENCE [LARGE SCALE GENOMIC DNA]</scope>
    <source>
        <strain evidence="1 2">KCTC 23076</strain>
    </source>
</reference>
<dbReference type="RefSeq" id="WP_386674563.1">
    <property type="nucleotide sequence ID" value="NZ_JBHLTG010000008.1"/>
</dbReference>
<keyword evidence="2" id="KW-1185">Reference proteome</keyword>
<protein>
    <recommendedName>
        <fullName evidence="3">ATP-binding protein</fullName>
    </recommendedName>
</protein>
<evidence type="ECO:0000313" key="2">
    <source>
        <dbReference type="Proteomes" id="UP001589896"/>
    </source>
</evidence>
<evidence type="ECO:0008006" key="3">
    <source>
        <dbReference type="Google" id="ProtNLM"/>
    </source>
</evidence>
<dbReference type="Gene3D" id="3.40.50.300">
    <property type="entry name" value="P-loop containing nucleotide triphosphate hydrolases"/>
    <property type="match status" value="1"/>
</dbReference>
<dbReference type="SUPFAM" id="SSF53795">
    <property type="entry name" value="PEP carboxykinase-like"/>
    <property type="match status" value="1"/>
</dbReference>
<gene>
    <name evidence="1" type="ORF">ACFFGH_27630</name>
</gene>
<accession>A0ABV6RXB2</accession>
<dbReference type="EMBL" id="JBHLTG010000008">
    <property type="protein sequence ID" value="MFC0681618.1"/>
    <property type="molecule type" value="Genomic_DNA"/>
</dbReference>
<proteinExistence type="predicted"/>
<comment type="caution">
    <text evidence="1">The sequence shown here is derived from an EMBL/GenBank/DDBJ whole genome shotgun (WGS) entry which is preliminary data.</text>
</comment>
<sequence length="72" mass="7812">MPRILLTGMSGAGKSTLLAELRRRGHDTVDTDYDGWTLPDGTWDEARMSSLELAGRRPVDQLADAVEALPAS</sequence>